<sequence length="156" mass="16334">MFAQVIYTQMAFSSRLRGLIRKGISKNSVSNGPIPAMPMLNAIRCMASSKLFVGGLSLSTDDQMLKDAFTNFGDVTEARVIMDRNTGRSRGFGFVNFTSEDNASAALSGMDGQELNERNIRVSYANDRPSGGGGGGFRGGYGGGGGYGGSTGGDGY</sequence>
<dbReference type="InterPro" id="IPR000504">
    <property type="entry name" value="RRM_dom"/>
</dbReference>
<feature type="compositionally biased region" description="Gly residues" evidence="3">
    <location>
        <begin position="130"/>
        <end position="156"/>
    </location>
</feature>
<reference evidence="5" key="2">
    <citation type="submission" date="2023-06" db="EMBL/GenBank/DDBJ databases">
        <authorList>
            <person name="Ma L."/>
            <person name="Liu K.-W."/>
            <person name="Li Z."/>
            <person name="Hsiao Y.-Y."/>
            <person name="Qi Y."/>
            <person name="Fu T."/>
            <person name="Tang G."/>
            <person name="Zhang D."/>
            <person name="Sun W.-H."/>
            <person name="Liu D.-K."/>
            <person name="Li Y."/>
            <person name="Chen G.-Z."/>
            <person name="Liu X.-D."/>
            <person name="Liao X.-Y."/>
            <person name="Jiang Y.-T."/>
            <person name="Yu X."/>
            <person name="Hao Y."/>
            <person name="Huang J."/>
            <person name="Zhao X.-W."/>
            <person name="Ke S."/>
            <person name="Chen Y.-Y."/>
            <person name="Wu W.-L."/>
            <person name="Hsu J.-L."/>
            <person name="Lin Y.-F."/>
            <person name="Huang M.-D."/>
            <person name="Li C.-Y."/>
            <person name="Huang L."/>
            <person name="Wang Z.-W."/>
            <person name="Zhao X."/>
            <person name="Zhong W.-Y."/>
            <person name="Peng D.-H."/>
            <person name="Ahmad S."/>
            <person name="Lan S."/>
            <person name="Zhang J.-S."/>
            <person name="Tsai W.-C."/>
            <person name="Van De Peer Y."/>
            <person name="Liu Z.-J."/>
        </authorList>
    </citation>
    <scope>NUCLEOTIDE SEQUENCE</scope>
    <source>
        <strain evidence="5">CP</strain>
        <tissue evidence="5">Leaves</tissue>
    </source>
</reference>
<protein>
    <recommendedName>
        <fullName evidence="4">RRM domain-containing protein</fullName>
    </recommendedName>
</protein>
<dbReference type="SMART" id="SM00360">
    <property type="entry name" value="RRM"/>
    <property type="match status" value="1"/>
</dbReference>
<keyword evidence="1 2" id="KW-0694">RNA-binding</keyword>
<name>A0AAV9EYJ6_ACOCL</name>
<accession>A0AAV9EYJ6</accession>
<dbReference type="InterPro" id="IPR012677">
    <property type="entry name" value="Nucleotide-bd_a/b_plait_sf"/>
</dbReference>
<dbReference type="InterPro" id="IPR048289">
    <property type="entry name" value="RRM2_NsCP33-like"/>
</dbReference>
<dbReference type="GO" id="GO:0003723">
    <property type="term" value="F:RNA binding"/>
    <property type="evidence" value="ECO:0007669"/>
    <property type="project" value="UniProtKB-UniRule"/>
</dbReference>
<dbReference type="Proteomes" id="UP001180020">
    <property type="component" value="Unassembled WGS sequence"/>
</dbReference>
<evidence type="ECO:0000313" key="5">
    <source>
        <dbReference type="EMBL" id="KAK1318099.1"/>
    </source>
</evidence>
<dbReference type="CDD" id="cd21608">
    <property type="entry name" value="RRM2_NsCP33_like"/>
    <property type="match status" value="1"/>
</dbReference>
<organism evidence="5 6">
    <name type="scientific">Acorus calamus</name>
    <name type="common">Sweet flag</name>
    <dbReference type="NCBI Taxonomy" id="4465"/>
    <lineage>
        <taxon>Eukaryota</taxon>
        <taxon>Viridiplantae</taxon>
        <taxon>Streptophyta</taxon>
        <taxon>Embryophyta</taxon>
        <taxon>Tracheophyta</taxon>
        <taxon>Spermatophyta</taxon>
        <taxon>Magnoliopsida</taxon>
        <taxon>Liliopsida</taxon>
        <taxon>Acoraceae</taxon>
        <taxon>Acorus</taxon>
    </lineage>
</organism>
<gene>
    <name evidence="5" type="ORF">QJS10_CPB04g01280</name>
</gene>
<keyword evidence="6" id="KW-1185">Reference proteome</keyword>
<proteinExistence type="predicted"/>
<dbReference type="AlphaFoldDB" id="A0AAV9EYJ6"/>
<dbReference type="Pfam" id="PF00076">
    <property type="entry name" value="RRM_1"/>
    <property type="match status" value="1"/>
</dbReference>
<dbReference type="Gene3D" id="3.30.70.330">
    <property type="match status" value="1"/>
</dbReference>
<evidence type="ECO:0000313" key="6">
    <source>
        <dbReference type="Proteomes" id="UP001180020"/>
    </source>
</evidence>
<dbReference type="PROSITE" id="PS50102">
    <property type="entry name" value="RRM"/>
    <property type="match status" value="1"/>
</dbReference>
<dbReference type="InterPro" id="IPR035979">
    <property type="entry name" value="RBD_domain_sf"/>
</dbReference>
<evidence type="ECO:0000256" key="1">
    <source>
        <dbReference type="ARBA" id="ARBA00022884"/>
    </source>
</evidence>
<dbReference type="PANTHER" id="PTHR48027">
    <property type="entry name" value="HETEROGENEOUS NUCLEAR RIBONUCLEOPROTEIN 87F-RELATED"/>
    <property type="match status" value="1"/>
</dbReference>
<feature type="domain" description="RRM" evidence="4">
    <location>
        <begin position="49"/>
        <end position="127"/>
    </location>
</feature>
<comment type="caution">
    <text evidence="5">The sequence shown here is derived from an EMBL/GenBank/DDBJ whole genome shotgun (WGS) entry which is preliminary data.</text>
</comment>
<dbReference type="EMBL" id="JAUJYO010000004">
    <property type="protein sequence ID" value="KAK1318099.1"/>
    <property type="molecule type" value="Genomic_DNA"/>
</dbReference>
<evidence type="ECO:0000259" key="4">
    <source>
        <dbReference type="PROSITE" id="PS50102"/>
    </source>
</evidence>
<dbReference type="SUPFAM" id="SSF54928">
    <property type="entry name" value="RNA-binding domain, RBD"/>
    <property type="match status" value="1"/>
</dbReference>
<evidence type="ECO:0000256" key="3">
    <source>
        <dbReference type="SAM" id="MobiDB-lite"/>
    </source>
</evidence>
<feature type="region of interest" description="Disordered" evidence="3">
    <location>
        <begin position="124"/>
        <end position="156"/>
    </location>
</feature>
<reference evidence="5" key="1">
    <citation type="journal article" date="2023" name="Nat. Commun.">
        <title>Diploid and tetraploid genomes of Acorus and the evolution of monocots.</title>
        <authorList>
            <person name="Ma L."/>
            <person name="Liu K.W."/>
            <person name="Li Z."/>
            <person name="Hsiao Y.Y."/>
            <person name="Qi Y."/>
            <person name="Fu T."/>
            <person name="Tang G.D."/>
            <person name="Zhang D."/>
            <person name="Sun W.H."/>
            <person name="Liu D.K."/>
            <person name="Li Y."/>
            <person name="Chen G.Z."/>
            <person name="Liu X.D."/>
            <person name="Liao X.Y."/>
            <person name="Jiang Y.T."/>
            <person name="Yu X."/>
            <person name="Hao Y."/>
            <person name="Huang J."/>
            <person name="Zhao X.W."/>
            <person name="Ke S."/>
            <person name="Chen Y.Y."/>
            <person name="Wu W.L."/>
            <person name="Hsu J.L."/>
            <person name="Lin Y.F."/>
            <person name="Huang M.D."/>
            <person name="Li C.Y."/>
            <person name="Huang L."/>
            <person name="Wang Z.W."/>
            <person name="Zhao X."/>
            <person name="Zhong W.Y."/>
            <person name="Peng D.H."/>
            <person name="Ahmad S."/>
            <person name="Lan S."/>
            <person name="Zhang J.S."/>
            <person name="Tsai W.C."/>
            <person name="Van de Peer Y."/>
            <person name="Liu Z.J."/>
        </authorList>
    </citation>
    <scope>NUCLEOTIDE SEQUENCE</scope>
    <source>
        <strain evidence="5">CP</strain>
    </source>
</reference>
<evidence type="ECO:0000256" key="2">
    <source>
        <dbReference type="PROSITE-ProRule" id="PRU00176"/>
    </source>
</evidence>
<dbReference type="InterPro" id="IPR052462">
    <property type="entry name" value="SLIRP/GR-RBP-like"/>
</dbReference>